<accession>A0A853G2Z1</accession>
<evidence type="ECO:0000259" key="11">
    <source>
        <dbReference type="Pfam" id="PF12693"/>
    </source>
</evidence>
<dbReference type="GO" id="GO:0015627">
    <property type="term" value="C:type II protein secretion system complex"/>
    <property type="evidence" value="ECO:0007669"/>
    <property type="project" value="InterPro"/>
</dbReference>
<dbReference type="RefSeq" id="WP_180156712.1">
    <property type="nucleotide sequence ID" value="NZ_JACCEM010000007.1"/>
</dbReference>
<dbReference type="Gene3D" id="3.30.420.380">
    <property type="match status" value="1"/>
</dbReference>
<dbReference type="NCBIfam" id="TIGR01709">
    <property type="entry name" value="typeII_sec_gspL"/>
    <property type="match status" value="1"/>
</dbReference>
<dbReference type="AlphaFoldDB" id="A0A853G2Z1"/>
<dbReference type="GO" id="GO:0009276">
    <property type="term" value="C:Gram-negative-bacterium-type cell wall"/>
    <property type="evidence" value="ECO:0007669"/>
    <property type="project" value="InterPro"/>
</dbReference>
<evidence type="ECO:0000256" key="6">
    <source>
        <dbReference type="ARBA" id="ARBA00022692"/>
    </source>
</evidence>
<keyword evidence="13" id="KW-1185">Reference proteome</keyword>
<keyword evidence="3" id="KW-0813">Transport</keyword>
<evidence type="ECO:0000256" key="5">
    <source>
        <dbReference type="ARBA" id="ARBA00022519"/>
    </source>
</evidence>
<dbReference type="InterPro" id="IPR007812">
    <property type="entry name" value="T2SS_protein-GspL"/>
</dbReference>
<evidence type="ECO:0000256" key="3">
    <source>
        <dbReference type="ARBA" id="ARBA00022448"/>
    </source>
</evidence>
<dbReference type="InterPro" id="IPR025691">
    <property type="entry name" value="GspL_pp_dom"/>
</dbReference>
<keyword evidence="6" id="KW-0812">Transmembrane</keyword>
<protein>
    <submittedName>
        <fullName evidence="12">General secretion pathway protein GspL</fullName>
    </submittedName>
</protein>
<dbReference type="Proteomes" id="UP000559809">
    <property type="component" value="Unassembled WGS sequence"/>
</dbReference>
<evidence type="ECO:0000256" key="9">
    <source>
        <dbReference type="ARBA" id="ARBA00023136"/>
    </source>
</evidence>
<comment type="similarity">
    <text evidence="2">Belongs to the GSP L family.</text>
</comment>
<organism evidence="12 13">
    <name type="scientific">Parapusillimonas granuli</name>
    <dbReference type="NCBI Taxonomy" id="380911"/>
    <lineage>
        <taxon>Bacteria</taxon>
        <taxon>Pseudomonadati</taxon>
        <taxon>Pseudomonadota</taxon>
        <taxon>Betaproteobacteria</taxon>
        <taxon>Burkholderiales</taxon>
        <taxon>Alcaligenaceae</taxon>
        <taxon>Parapusillimonas</taxon>
    </lineage>
</organism>
<feature type="coiled-coil region" evidence="10">
    <location>
        <begin position="199"/>
        <end position="226"/>
    </location>
</feature>
<keyword evidence="9" id="KW-0472">Membrane</keyword>
<dbReference type="EMBL" id="JACCEM010000007">
    <property type="protein sequence ID" value="NYT50617.1"/>
    <property type="molecule type" value="Genomic_DNA"/>
</dbReference>
<evidence type="ECO:0000313" key="12">
    <source>
        <dbReference type="EMBL" id="NYT50617.1"/>
    </source>
</evidence>
<evidence type="ECO:0000256" key="7">
    <source>
        <dbReference type="ARBA" id="ARBA00022927"/>
    </source>
</evidence>
<name>A0A853G2Z1_9BURK</name>
<keyword evidence="4" id="KW-1003">Cell membrane</keyword>
<evidence type="ECO:0000256" key="4">
    <source>
        <dbReference type="ARBA" id="ARBA00022475"/>
    </source>
</evidence>
<comment type="caution">
    <text evidence="12">The sequence shown here is derived from an EMBL/GenBank/DDBJ whole genome shotgun (WGS) entry which is preliminary data.</text>
</comment>
<evidence type="ECO:0000256" key="10">
    <source>
        <dbReference type="SAM" id="Coils"/>
    </source>
</evidence>
<dbReference type="InterPro" id="IPR043129">
    <property type="entry name" value="ATPase_NBD"/>
</dbReference>
<evidence type="ECO:0000313" key="13">
    <source>
        <dbReference type="Proteomes" id="UP000559809"/>
    </source>
</evidence>
<sequence length="341" mass="36584">MKNRLRLALPPLARIAEESEMAFALFDRSGRLLRSGTLPLNELAGALPPAEIQAILHPGDAIVVDIDLPPLPAGRLDAAVQARIEPMALSDVADLCVAHGPRSPEGRVTVAWAERKALLRAWRLLGEAGLRLSAIVPFSLAIPAGDPHPADPLSLPADARWQAPLPRWSLARPEWRPASTANRWRTAAWWAGAAALLWLLGLNLHAAQLRNEAQALEAAMEQAVRRAFPSLPVIIDPVKQARGQRDLLRLAGGTAADDDFMPLAAGAAKVLGFAEGHVASLHYENGELTLVLAEGYAPPANEAALQQAAAVQSLTLEKDRDAAHTWHVRRAGAPAKREARS</sequence>
<keyword evidence="5" id="KW-0997">Cell inner membrane</keyword>
<keyword evidence="10" id="KW-0175">Coiled coil</keyword>
<comment type="subcellular location">
    <subcellularLocation>
        <location evidence="1">Cell inner membrane</location>
    </subcellularLocation>
</comment>
<dbReference type="GO" id="GO:0015628">
    <property type="term" value="P:protein secretion by the type II secretion system"/>
    <property type="evidence" value="ECO:0007669"/>
    <property type="project" value="InterPro"/>
</dbReference>
<evidence type="ECO:0000256" key="8">
    <source>
        <dbReference type="ARBA" id="ARBA00022989"/>
    </source>
</evidence>
<dbReference type="SUPFAM" id="SSF53067">
    <property type="entry name" value="Actin-like ATPase domain"/>
    <property type="match status" value="1"/>
</dbReference>
<keyword evidence="7" id="KW-0653">Protein transport</keyword>
<keyword evidence="8" id="KW-1133">Transmembrane helix</keyword>
<gene>
    <name evidence="12" type="ORF">H0A72_14950</name>
</gene>
<evidence type="ECO:0000256" key="1">
    <source>
        <dbReference type="ARBA" id="ARBA00004533"/>
    </source>
</evidence>
<proteinExistence type="inferred from homology"/>
<reference evidence="12 13" key="1">
    <citation type="submission" date="2020-07" db="EMBL/GenBank/DDBJ databases">
        <title>Taxonomic revisions and descriptions of new bacterial species based on genomic comparisons in the high-G+C-content subgroup of the family Alcaligenaceae.</title>
        <authorList>
            <person name="Szabo A."/>
            <person name="Felfoldi T."/>
        </authorList>
    </citation>
    <scope>NUCLEOTIDE SEQUENCE [LARGE SCALE GENOMIC DNA]</scope>
    <source>
        <strain evidence="12 13">LMG 24012</strain>
    </source>
</reference>
<dbReference type="GO" id="GO:0005886">
    <property type="term" value="C:plasma membrane"/>
    <property type="evidence" value="ECO:0007669"/>
    <property type="project" value="UniProtKB-SubCell"/>
</dbReference>
<evidence type="ECO:0000256" key="2">
    <source>
        <dbReference type="ARBA" id="ARBA00005318"/>
    </source>
</evidence>
<feature type="domain" description="GspL periplasmic" evidence="11">
    <location>
        <begin position="181"/>
        <end position="316"/>
    </location>
</feature>
<dbReference type="Pfam" id="PF12693">
    <property type="entry name" value="GspL_C"/>
    <property type="match status" value="1"/>
</dbReference>